<dbReference type="AlphaFoldDB" id="A0A0F9M0U4"/>
<sequence>MAHRNLVATNKKLFGRTIFKSNRPLVETQQSVAPRIRQTQRQLEVLEREALVKRARAKGKRIRGKVRLSGNPTN</sequence>
<name>A0A0F9M0U4_9ZZZZ</name>
<reference evidence="1" key="1">
    <citation type="journal article" date="2015" name="Nature">
        <title>Complex archaea that bridge the gap between prokaryotes and eukaryotes.</title>
        <authorList>
            <person name="Spang A."/>
            <person name="Saw J.H."/>
            <person name="Jorgensen S.L."/>
            <person name="Zaremba-Niedzwiedzka K."/>
            <person name="Martijn J."/>
            <person name="Lind A.E."/>
            <person name="van Eijk R."/>
            <person name="Schleper C."/>
            <person name="Guy L."/>
            <person name="Ettema T.J."/>
        </authorList>
    </citation>
    <scope>NUCLEOTIDE SEQUENCE</scope>
</reference>
<accession>A0A0F9M0U4</accession>
<evidence type="ECO:0000313" key="1">
    <source>
        <dbReference type="EMBL" id="KKM92966.1"/>
    </source>
</evidence>
<gene>
    <name evidence="1" type="ORF">LCGC14_1213300</name>
</gene>
<proteinExistence type="predicted"/>
<comment type="caution">
    <text evidence="1">The sequence shown here is derived from an EMBL/GenBank/DDBJ whole genome shotgun (WGS) entry which is preliminary data.</text>
</comment>
<organism evidence="1">
    <name type="scientific">marine sediment metagenome</name>
    <dbReference type="NCBI Taxonomy" id="412755"/>
    <lineage>
        <taxon>unclassified sequences</taxon>
        <taxon>metagenomes</taxon>
        <taxon>ecological metagenomes</taxon>
    </lineage>
</organism>
<dbReference type="EMBL" id="LAZR01006330">
    <property type="protein sequence ID" value="KKM92966.1"/>
    <property type="molecule type" value="Genomic_DNA"/>
</dbReference>
<protein>
    <submittedName>
        <fullName evidence="1">Uncharacterized protein</fullName>
    </submittedName>
</protein>